<feature type="non-terminal residue" evidence="1">
    <location>
        <position position="78"/>
    </location>
</feature>
<evidence type="ECO:0000313" key="1">
    <source>
        <dbReference type="EMBL" id="MCI22344.1"/>
    </source>
</evidence>
<sequence>MKRPNQQDINPRLCKRMRLNMPAEENEAIRAELNIQKGRRLGFDNPLTRVGLWDKSAFIMVLGIRNAGKTKFLHMLNR</sequence>
<keyword evidence="2" id="KW-1185">Reference proteome</keyword>
<reference evidence="1 2" key="1">
    <citation type="journal article" date="2018" name="Front. Plant Sci.">
        <title>Red Clover (Trifolium pratense) and Zigzag Clover (T. medium) - A Picture of Genomic Similarities and Differences.</title>
        <authorList>
            <person name="Dluhosova J."/>
            <person name="Istvanek J."/>
            <person name="Nedelnik J."/>
            <person name="Repkova J."/>
        </authorList>
    </citation>
    <scope>NUCLEOTIDE SEQUENCE [LARGE SCALE GENOMIC DNA]</scope>
    <source>
        <strain evidence="2">cv. 10/8</strain>
        <tissue evidence="1">Leaf</tissue>
    </source>
</reference>
<name>A0A392QDU9_9FABA</name>
<dbReference type="Proteomes" id="UP000265520">
    <property type="component" value="Unassembled WGS sequence"/>
</dbReference>
<evidence type="ECO:0000313" key="2">
    <source>
        <dbReference type="Proteomes" id="UP000265520"/>
    </source>
</evidence>
<proteinExistence type="predicted"/>
<dbReference type="EMBL" id="LXQA010130030">
    <property type="protein sequence ID" value="MCI22344.1"/>
    <property type="molecule type" value="Genomic_DNA"/>
</dbReference>
<dbReference type="AlphaFoldDB" id="A0A392QDU9"/>
<protein>
    <submittedName>
        <fullName evidence="1">Uncharacterized protein</fullName>
    </submittedName>
</protein>
<accession>A0A392QDU9</accession>
<organism evidence="1 2">
    <name type="scientific">Trifolium medium</name>
    <dbReference type="NCBI Taxonomy" id="97028"/>
    <lineage>
        <taxon>Eukaryota</taxon>
        <taxon>Viridiplantae</taxon>
        <taxon>Streptophyta</taxon>
        <taxon>Embryophyta</taxon>
        <taxon>Tracheophyta</taxon>
        <taxon>Spermatophyta</taxon>
        <taxon>Magnoliopsida</taxon>
        <taxon>eudicotyledons</taxon>
        <taxon>Gunneridae</taxon>
        <taxon>Pentapetalae</taxon>
        <taxon>rosids</taxon>
        <taxon>fabids</taxon>
        <taxon>Fabales</taxon>
        <taxon>Fabaceae</taxon>
        <taxon>Papilionoideae</taxon>
        <taxon>50 kb inversion clade</taxon>
        <taxon>NPAAA clade</taxon>
        <taxon>Hologalegina</taxon>
        <taxon>IRL clade</taxon>
        <taxon>Trifolieae</taxon>
        <taxon>Trifolium</taxon>
    </lineage>
</organism>
<comment type="caution">
    <text evidence="1">The sequence shown here is derived from an EMBL/GenBank/DDBJ whole genome shotgun (WGS) entry which is preliminary data.</text>
</comment>